<dbReference type="Proteomes" id="UP001291623">
    <property type="component" value="Unassembled WGS sequence"/>
</dbReference>
<proteinExistence type="predicted"/>
<evidence type="ECO:0000313" key="3">
    <source>
        <dbReference type="Proteomes" id="UP001291623"/>
    </source>
</evidence>
<gene>
    <name evidence="2" type="ORF">RND71_026673</name>
</gene>
<dbReference type="EMBL" id="JAVYJV010000014">
    <property type="protein sequence ID" value="KAK4354479.1"/>
    <property type="molecule type" value="Genomic_DNA"/>
</dbReference>
<feature type="compositionally biased region" description="Basic and acidic residues" evidence="1">
    <location>
        <begin position="107"/>
        <end position="122"/>
    </location>
</feature>
<feature type="compositionally biased region" description="Basic and acidic residues" evidence="1">
    <location>
        <begin position="68"/>
        <end position="97"/>
    </location>
</feature>
<sequence>MSDDIPLRNFIPKVVRRTYRNFDKNVASTSKATNEKMDPDYVAPTSEATPSDRSQKAVGSYCDSITLVKDDHADGMDARSAKGPRPDPDPSRTDHCTHARLQTGVSEKGKGEDESTLRTRWI</sequence>
<dbReference type="AlphaFoldDB" id="A0AAE1RL94"/>
<reference evidence="2" key="1">
    <citation type="submission" date="2023-12" db="EMBL/GenBank/DDBJ databases">
        <title>Genome assembly of Anisodus tanguticus.</title>
        <authorList>
            <person name="Wang Y.-J."/>
        </authorList>
    </citation>
    <scope>NUCLEOTIDE SEQUENCE</scope>
    <source>
        <strain evidence="2">KB-2021</strain>
        <tissue evidence="2">Leaf</tissue>
    </source>
</reference>
<name>A0AAE1RL94_9SOLA</name>
<evidence type="ECO:0000313" key="2">
    <source>
        <dbReference type="EMBL" id="KAK4354479.1"/>
    </source>
</evidence>
<feature type="region of interest" description="Disordered" evidence="1">
    <location>
        <begin position="25"/>
        <end position="122"/>
    </location>
</feature>
<evidence type="ECO:0000256" key="1">
    <source>
        <dbReference type="SAM" id="MobiDB-lite"/>
    </source>
</evidence>
<organism evidence="2 3">
    <name type="scientific">Anisodus tanguticus</name>
    <dbReference type="NCBI Taxonomy" id="243964"/>
    <lineage>
        <taxon>Eukaryota</taxon>
        <taxon>Viridiplantae</taxon>
        <taxon>Streptophyta</taxon>
        <taxon>Embryophyta</taxon>
        <taxon>Tracheophyta</taxon>
        <taxon>Spermatophyta</taxon>
        <taxon>Magnoliopsida</taxon>
        <taxon>eudicotyledons</taxon>
        <taxon>Gunneridae</taxon>
        <taxon>Pentapetalae</taxon>
        <taxon>asterids</taxon>
        <taxon>lamiids</taxon>
        <taxon>Solanales</taxon>
        <taxon>Solanaceae</taxon>
        <taxon>Solanoideae</taxon>
        <taxon>Hyoscyameae</taxon>
        <taxon>Anisodus</taxon>
    </lineage>
</organism>
<keyword evidence="3" id="KW-1185">Reference proteome</keyword>
<comment type="caution">
    <text evidence="2">The sequence shown here is derived from an EMBL/GenBank/DDBJ whole genome shotgun (WGS) entry which is preliminary data.</text>
</comment>
<protein>
    <submittedName>
        <fullName evidence="2">Uncharacterized protein</fullName>
    </submittedName>
</protein>
<accession>A0AAE1RL94</accession>